<name>A0A9Q0GNT7_9ROSI</name>
<keyword evidence="2" id="KW-1185">Reference proteome</keyword>
<dbReference type="Proteomes" id="UP001141552">
    <property type="component" value="Unassembled WGS sequence"/>
</dbReference>
<evidence type="ECO:0000313" key="1">
    <source>
        <dbReference type="EMBL" id="KAJ4851556.1"/>
    </source>
</evidence>
<comment type="caution">
    <text evidence="1">The sequence shown here is derived from an EMBL/GenBank/DDBJ whole genome shotgun (WGS) entry which is preliminary data.</text>
</comment>
<dbReference type="AlphaFoldDB" id="A0A9Q0GNT7"/>
<gene>
    <name evidence="1" type="ORF">Tsubulata_041811</name>
</gene>
<proteinExistence type="predicted"/>
<evidence type="ECO:0000313" key="2">
    <source>
        <dbReference type="Proteomes" id="UP001141552"/>
    </source>
</evidence>
<reference evidence="1" key="2">
    <citation type="journal article" date="2023" name="Plants (Basel)">
        <title>Annotation of the Turnera subulata (Passifloraceae) Draft Genome Reveals the S-Locus Evolved after the Divergence of Turneroideae from Passifloroideae in a Stepwise Manner.</title>
        <authorList>
            <person name="Henning P.M."/>
            <person name="Roalson E.H."/>
            <person name="Mir W."/>
            <person name="McCubbin A.G."/>
            <person name="Shore J.S."/>
        </authorList>
    </citation>
    <scope>NUCLEOTIDE SEQUENCE</scope>
    <source>
        <strain evidence="1">F60SS</strain>
    </source>
</reference>
<sequence length="50" mass="5894">MSYISRTIGTRCNCNNKHSIPSKINYRKPHVIERIDSSVRLYLDTQGKWI</sequence>
<accession>A0A9Q0GNT7</accession>
<reference evidence="1" key="1">
    <citation type="submission" date="2022-02" db="EMBL/GenBank/DDBJ databases">
        <authorList>
            <person name="Henning P.M."/>
            <person name="McCubbin A.G."/>
            <person name="Shore J.S."/>
        </authorList>
    </citation>
    <scope>NUCLEOTIDE SEQUENCE</scope>
    <source>
        <strain evidence="1">F60SS</strain>
        <tissue evidence="1">Leaves</tissue>
    </source>
</reference>
<dbReference type="EMBL" id="JAKUCV010000026">
    <property type="protein sequence ID" value="KAJ4851556.1"/>
    <property type="molecule type" value="Genomic_DNA"/>
</dbReference>
<protein>
    <submittedName>
        <fullName evidence="1">Uncharacterized protein</fullName>
    </submittedName>
</protein>
<organism evidence="1 2">
    <name type="scientific">Turnera subulata</name>
    <dbReference type="NCBI Taxonomy" id="218843"/>
    <lineage>
        <taxon>Eukaryota</taxon>
        <taxon>Viridiplantae</taxon>
        <taxon>Streptophyta</taxon>
        <taxon>Embryophyta</taxon>
        <taxon>Tracheophyta</taxon>
        <taxon>Spermatophyta</taxon>
        <taxon>Magnoliopsida</taxon>
        <taxon>eudicotyledons</taxon>
        <taxon>Gunneridae</taxon>
        <taxon>Pentapetalae</taxon>
        <taxon>rosids</taxon>
        <taxon>fabids</taxon>
        <taxon>Malpighiales</taxon>
        <taxon>Passifloraceae</taxon>
        <taxon>Turnera</taxon>
    </lineage>
</organism>